<evidence type="ECO:0000313" key="3">
    <source>
        <dbReference type="Proteomes" id="UP001275440"/>
    </source>
</evidence>
<keyword evidence="3" id="KW-1185">Reference proteome</keyword>
<sequence length="378" mass="41133">MGRDTPVTDWVEAPLRYAAEDLDDYLDVREVLTAAAVGTMVDPIQLGGRNPNWVSRTTKGHSLFVKYETTAPSAPRTCSRAKTFHDLLDADDRLRRNISTPTLRAMSEDGRVQVYDVVPQSPTAQQRLVERTLHPRTMYRIGQSVGVLHAARIDTAPAVHPAGAMPSSFAVGDVDDAIVPGLSAAQLVALRLLHGDRALHTAATRLLSDPSPTPSGPLHGDLRLDQILISDDEHHWIIDWEEFGTGPTARDLGSLIGDIVNTSVIASLCSLGSDPSGREAHETAVRTGLENAKTLAKELCSGYQEAWCRTRPRRLLDRVWAAEISRFAGWHQLDRLLANAAGVVTLTAQSRALAGIGRALLLDPGAFIEEFELDRITA</sequence>
<evidence type="ECO:0000259" key="1">
    <source>
        <dbReference type="Pfam" id="PF01636"/>
    </source>
</evidence>
<organism evidence="2 3">
    <name type="scientific">Rhodococcus zopfii</name>
    <dbReference type="NCBI Taxonomy" id="43772"/>
    <lineage>
        <taxon>Bacteria</taxon>
        <taxon>Bacillati</taxon>
        <taxon>Actinomycetota</taxon>
        <taxon>Actinomycetes</taxon>
        <taxon>Mycobacteriales</taxon>
        <taxon>Nocardiaceae</taxon>
        <taxon>Rhodococcus</taxon>
    </lineage>
</organism>
<feature type="domain" description="Aminoglycoside phosphotransferase" evidence="1">
    <location>
        <begin position="43"/>
        <end position="258"/>
    </location>
</feature>
<dbReference type="Pfam" id="PF01636">
    <property type="entry name" value="APH"/>
    <property type="match status" value="1"/>
</dbReference>
<evidence type="ECO:0000313" key="2">
    <source>
        <dbReference type="EMBL" id="MDV2477797.1"/>
    </source>
</evidence>
<dbReference type="SUPFAM" id="SSF56112">
    <property type="entry name" value="Protein kinase-like (PK-like)"/>
    <property type="match status" value="1"/>
</dbReference>
<dbReference type="InterPro" id="IPR011009">
    <property type="entry name" value="Kinase-like_dom_sf"/>
</dbReference>
<name>A0ABU3WUW4_9NOCA</name>
<dbReference type="InterPro" id="IPR002575">
    <property type="entry name" value="Aminoglycoside_PTrfase"/>
</dbReference>
<comment type="caution">
    <text evidence="2">The sequence shown here is derived from an EMBL/GenBank/DDBJ whole genome shotgun (WGS) entry which is preliminary data.</text>
</comment>
<dbReference type="EMBL" id="WBMO01000005">
    <property type="protein sequence ID" value="MDV2477797.1"/>
    <property type="molecule type" value="Genomic_DNA"/>
</dbReference>
<proteinExistence type="predicted"/>
<dbReference type="Proteomes" id="UP001275440">
    <property type="component" value="Unassembled WGS sequence"/>
</dbReference>
<accession>A0ABU3WUW4</accession>
<protein>
    <submittedName>
        <fullName evidence="2">Phosphotransferase</fullName>
    </submittedName>
</protein>
<dbReference type="Gene3D" id="3.90.1200.10">
    <property type="match status" value="1"/>
</dbReference>
<gene>
    <name evidence="2" type="ORF">F8M49_24750</name>
</gene>
<reference evidence="2 3" key="1">
    <citation type="submission" date="2019-10" db="EMBL/GenBank/DDBJ databases">
        <title>Draft Genome Assembly of Rhodococcus zopfii DSM44189.</title>
        <authorList>
            <person name="Sutton J.M."/>
            <person name="Akob D.M."/>
            <person name="Bushman T.J."/>
        </authorList>
    </citation>
    <scope>NUCLEOTIDE SEQUENCE [LARGE SCALE GENOMIC DNA]</scope>
    <source>
        <strain evidence="2 3">DSM 44189</strain>
    </source>
</reference>